<dbReference type="AlphaFoldDB" id="A0A853FWK9"/>
<reference evidence="1 2" key="1">
    <citation type="submission" date="2020-07" db="EMBL/GenBank/DDBJ databases">
        <title>Taxonomic revisions and descriptions of new bacterial species based on genomic comparisons in the high-G+C-content subgroup of the family Alcaligenaceae.</title>
        <authorList>
            <person name="Szabo A."/>
            <person name="Felfoldi T."/>
        </authorList>
    </citation>
    <scope>NUCLEOTIDE SEQUENCE [LARGE SCALE GENOMIC DNA]</scope>
    <source>
        <strain evidence="1 2">LMG 24012</strain>
    </source>
</reference>
<comment type="caution">
    <text evidence="1">The sequence shown here is derived from an EMBL/GenBank/DDBJ whole genome shotgun (WGS) entry which is preliminary data.</text>
</comment>
<proteinExistence type="predicted"/>
<evidence type="ECO:0000313" key="1">
    <source>
        <dbReference type="EMBL" id="NYT48537.1"/>
    </source>
</evidence>
<accession>A0A853FWK9</accession>
<dbReference type="Gene3D" id="1.20.58.320">
    <property type="entry name" value="TPR-like"/>
    <property type="match status" value="1"/>
</dbReference>
<dbReference type="SUPFAM" id="SSF48452">
    <property type="entry name" value="TPR-like"/>
    <property type="match status" value="1"/>
</dbReference>
<protein>
    <submittedName>
        <fullName evidence="1">DUF924 family protein</fullName>
    </submittedName>
</protein>
<dbReference type="Pfam" id="PF06041">
    <property type="entry name" value="DUF924"/>
    <property type="match status" value="1"/>
</dbReference>
<name>A0A853FWK9_9BURK</name>
<gene>
    <name evidence="1" type="ORF">H0A72_04355</name>
</gene>
<dbReference type="EMBL" id="JACCEM010000002">
    <property type="protein sequence ID" value="NYT48537.1"/>
    <property type="molecule type" value="Genomic_DNA"/>
</dbReference>
<dbReference type="InterPro" id="IPR010323">
    <property type="entry name" value="DUF924"/>
</dbReference>
<dbReference type="RefSeq" id="WP_180153829.1">
    <property type="nucleotide sequence ID" value="NZ_JACCEM010000002.1"/>
</dbReference>
<organism evidence="1 2">
    <name type="scientific">Parapusillimonas granuli</name>
    <dbReference type="NCBI Taxonomy" id="380911"/>
    <lineage>
        <taxon>Bacteria</taxon>
        <taxon>Pseudomonadati</taxon>
        <taxon>Pseudomonadota</taxon>
        <taxon>Betaproteobacteria</taxon>
        <taxon>Burkholderiales</taxon>
        <taxon>Alcaligenaceae</taxon>
        <taxon>Parapusillimonas</taxon>
    </lineage>
</organism>
<dbReference type="Proteomes" id="UP000559809">
    <property type="component" value="Unassembled WGS sequence"/>
</dbReference>
<sequence length="185" mass="20534">MQDQLGAAPEALSVVAFWREAGPGKWFTKSDAFDQAFRDRFLGLHMAAARRELDGWADGAEGGLALLILLDQFPRNAFRGTGHMYAADGLALHFARRMVDAGLDQEIPPDLRGFCYLPFMHSERLDAQERSVALYRVLGGPSLPFAEDHLDIIRRFGRFPHRNPMLGRETTAAERAFIDAGGFAG</sequence>
<dbReference type="Gene3D" id="1.25.40.10">
    <property type="entry name" value="Tetratricopeptide repeat domain"/>
    <property type="match status" value="1"/>
</dbReference>
<evidence type="ECO:0000313" key="2">
    <source>
        <dbReference type="Proteomes" id="UP000559809"/>
    </source>
</evidence>
<keyword evidence="2" id="KW-1185">Reference proteome</keyword>
<dbReference type="InterPro" id="IPR011990">
    <property type="entry name" value="TPR-like_helical_dom_sf"/>
</dbReference>